<dbReference type="InterPro" id="IPR036388">
    <property type="entry name" value="WH-like_DNA-bd_sf"/>
</dbReference>
<dbReference type="OrthoDB" id="613763at2759"/>
<evidence type="ECO:0000313" key="8">
    <source>
        <dbReference type="Proteomes" id="UP000053259"/>
    </source>
</evidence>
<dbReference type="InterPro" id="IPR016049">
    <property type="entry name" value="RNA_pol_Rpc34-like"/>
</dbReference>
<dbReference type="PANTHER" id="PTHR12780">
    <property type="entry name" value="RNA POLYMERASE III DNA DIRECTED , 39KD SUBUNIT-RELATED"/>
    <property type="match status" value="1"/>
</dbReference>
<dbReference type="Pfam" id="PF05158">
    <property type="entry name" value="RNA_pol_Rpc34"/>
    <property type="match status" value="1"/>
</dbReference>
<evidence type="ECO:0000256" key="5">
    <source>
        <dbReference type="ARBA" id="ARBA00023242"/>
    </source>
</evidence>
<feature type="compositionally biased region" description="Basic and acidic residues" evidence="6">
    <location>
        <begin position="390"/>
        <end position="402"/>
    </location>
</feature>
<feature type="compositionally biased region" description="Polar residues" evidence="6">
    <location>
        <begin position="30"/>
        <end position="39"/>
    </location>
</feature>
<gene>
    <name evidence="7" type="ORF">PV09_07153</name>
</gene>
<dbReference type="HOGENOM" id="CLU_456504_0_0_1"/>
<keyword evidence="3" id="KW-0240">DNA-directed RNA polymerase</keyword>
<feature type="compositionally biased region" description="Basic and acidic residues" evidence="6">
    <location>
        <begin position="187"/>
        <end position="201"/>
    </location>
</feature>
<dbReference type="InterPro" id="IPR036390">
    <property type="entry name" value="WH_DNA-bd_sf"/>
</dbReference>
<dbReference type="AlphaFoldDB" id="A0A0D2A4J1"/>
<evidence type="ECO:0000256" key="6">
    <source>
        <dbReference type="SAM" id="MobiDB-lite"/>
    </source>
</evidence>
<feature type="region of interest" description="Disordered" evidence="6">
    <location>
        <begin position="390"/>
        <end position="444"/>
    </location>
</feature>
<feature type="compositionally biased region" description="Polar residues" evidence="6">
    <location>
        <begin position="155"/>
        <end position="176"/>
    </location>
</feature>
<evidence type="ECO:0000256" key="1">
    <source>
        <dbReference type="ARBA" id="ARBA00004123"/>
    </source>
</evidence>
<reference evidence="7 8" key="1">
    <citation type="submission" date="2015-01" db="EMBL/GenBank/DDBJ databases">
        <title>The Genome Sequence of Ochroconis gallopava CBS43764.</title>
        <authorList>
            <consortium name="The Broad Institute Genomics Platform"/>
            <person name="Cuomo C."/>
            <person name="de Hoog S."/>
            <person name="Gorbushina A."/>
            <person name="Stielow B."/>
            <person name="Teixiera M."/>
            <person name="Abouelleil A."/>
            <person name="Chapman S.B."/>
            <person name="Priest M."/>
            <person name="Young S.K."/>
            <person name="Wortman J."/>
            <person name="Nusbaum C."/>
            <person name="Birren B."/>
        </authorList>
    </citation>
    <scope>NUCLEOTIDE SEQUENCE [LARGE SCALE GENOMIC DNA]</scope>
    <source>
        <strain evidence="7 8">CBS 43764</strain>
    </source>
</reference>
<evidence type="ECO:0008006" key="9">
    <source>
        <dbReference type="Google" id="ProtNLM"/>
    </source>
</evidence>
<evidence type="ECO:0000256" key="2">
    <source>
        <dbReference type="ARBA" id="ARBA00011038"/>
    </source>
</evidence>
<evidence type="ECO:0000256" key="3">
    <source>
        <dbReference type="ARBA" id="ARBA00022478"/>
    </source>
</evidence>
<protein>
    <recommendedName>
        <fullName evidence="9">DNA-directed RNA polymerase III subunit RPC6</fullName>
    </recommendedName>
</protein>
<comment type="subcellular location">
    <subcellularLocation>
        <location evidence="1">Nucleus</location>
    </subcellularLocation>
</comment>
<keyword evidence="4" id="KW-0804">Transcription</keyword>
<name>A0A0D2A4J1_9PEZI</name>
<accession>A0A0D2A4J1</accession>
<dbReference type="Proteomes" id="UP000053259">
    <property type="component" value="Unassembled WGS sequence"/>
</dbReference>
<dbReference type="InParanoid" id="A0A0D2A4J1"/>
<dbReference type="GO" id="GO:0006383">
    <property type="term" value="P:transcription by RNA polymerase III"/>
    <property type="evidence" value="ECO:0007669"/>
    <property type="project" value="InterPro"/>
</dbReference>
<dbReference type="VEuPathDB" id="FungiDB:PV09_07153"/>
<sequence>MAPAAKRKQAGVEEQSPISASKNGIKRQKTSISDPTDSIETPPPTPKPATAAKARKPTAAKNATLNGSHSAPNGVAVAGADDVSSGDYAPAVDSPAALMAERNAAREDGDVEGDSGHGGEQSKSTAKLQASTDKPAKTSGSGAQNVFPNGAEASRQGSTRDAMPSTAQLSDSQTIRPTIEQPPAMEPAKKKPDKVKSKDREKRDKLYQYCLKKKPVGEIFSLKELQQANVADDDQDLLDLCQSLVTHFLFTVMTLNRGVLYKTRSYDVAKKLAGFSDNHILIYSLIESSGRAGVWMRPLEIKSGLHTAIVRKAVRELVSAKVVQEIKSAETSKKTYISADVKPDERHIGGGFMDEGKFDEGMINILTYVVTQFLTEKSWAKQDIRISDDALEEDRPATPPKDKPRKPPLKPSKIVTGSADAAAGKPGAKGKATQDRGEIYVAPPPPRERNLYPAWTRNRQALIPQHPHYYSKYPTSIDVMLEINEKKVIKDIVLTLKDTEQLLSKMEFDGYIERIRDYDGNLNMKEPRWRACKRSWKMDLRNESSQHFGSLEPDTKGWLPGNGLSQVPCARCRVKMKCRPGGIVSPEGCVYLDDWLKF</sequence>
<dbReference type="SUPFAM" id="SSF46785">
    <property type="entry name" value="Winged helix' DNA-binding domain"/>
    <property type="match status" value="1"/>
</dbReference>
<dbReference type="InterPro" id="IPR007832">
    <property type="entry name" value="RNA_pol_Rpc34"/>
</dbReference>
<keyword evidence="8" id="KW-1185">Reference proteome</keyword>
<organism evidence="7 8">
    <name type="scientific">Verruconis gallopava</name>
    <dbReference type="NCBI Taxonomy" id="253628"/>
    <lineage>
        <taxon>Eukaryota</taxon>
        <taxon>Fungi</taxon>
        <taxon>Dikarya</taxon>
        <taxon>Ascomycota</taxon>
        <taxon>Pezizomycotina</taxon>
        <taxon>Dothideomycetes</taxon>
        <taxon>Pleosporomycetidae</taxon>
        <taxon>Venturiales</taxon>
        <taxon>Sympoventuriaceae</taxon>
        <taxon>Verruconis</taxon>
    </lineage>
</organism>
<evidence type="ECO:0000256" key="4">
    <source>
        <dbReference type="ARBA" id="ARBA00023163"/>
    </source>
</evidence>
<comment type="similarity">
    <text evidence="2">Belongs to the eukaryotic RPC34/RPC39 RNA polymerase subunit family.</text>
</comment>
<dbReference type="GO" id="GO:0005666">
    <property type="term" value="C:RNA polymerase III complex"/>
    <property type="evidence" value="ECO:0007669"/>
    <property type="project" value="InterPro"/>
</dbReference>
<keyword evidence="5" id="KW-0539">Nucleus</keyword>
<evidence type="ECO:0000313" key="7">
    <source>
        <dbReference type="EMBL" id="KIW01385.1"/>
    </source>
</evidence>
<feature type="compositionally biased region" description="Polar residues" evidence="6">
    <location>
        <begin position="121"/>
        <end position="147"/>
    </location>
</feature>
<dbReference type="STRING" id="253628.A0A0D2A4J1"/>
<dbReference type="GeneID" id="27315126"/>
<feature type="region of interest" description="Disordered" evidence="6">
    <location>
        <begin position="1"/>
        <end position="201"/>
    </location>
</feature>
<feature type="compositionally biased region" description="Low complexity" evidence="6">
    <location>
        <begin position="419"/>
        <end position="431"/>
    </location>
</feature>
<dbReference type="Gene3D" id="1.10.10.10">
    <property type="entry name" value="Winged helix-like DNA-binding domain superfamily/Winged helix DNA-binding domain"/>
    <property type="match status" value="1"/>
</dbReference>
<dbReference type="RefSeq" id="XP_016211254.1">
    <property type="nucleotide sequence ID" value="XM_016360882.1"/>
</dbReference>
<proteinExistence type="inferred from homology"/>
<dbReference type="EMBL" id="KN847555">
    <property type="protein sequence ID" value="KIW01385.1"/>
    <property type="molecule type" value="Genomic_DNA"/>
</dbReference>